<comment type="caution">
    <text evidence="1">The sequence shown here is derived from an EMBL/GenBank/DDBJ whole genome shotgun (WGS) entry which is preliminary data.</text>
</comment>
<reference evidence="1 2" key="1">
    <citation type="journal article" date="2019" name="Nat. Ecol. Evol.">
        <title>Megaphylogeny resolves global patterns of mushroom evolution.</title>
        <authorList>
            <person name="Varga T."/>
            <person name="Krizsan K."/>
            <person name="Foldi C."/>
            <person name="Dima B."/>
            <person name="Sanchez-Garcia M."/>
            <person name="Sanchez-Ramirez S."/>
            <person name="Szollosi G.J."/>
            <person name="Szarkandi J.G."/>
            <person name="Papp V."/>
            <person name="Albert L."/>
            <person name="Andreopoulos W."/>
            <person name="Angelini C."/>
            <person name="Antonin V."/>
            <person name="Barry K.W."/>
            <person name="Bougher N.L."/>
            <person name="Buchanan P."/>
            <person name="Buyck B."/>
            <person name="Bense V."/>
            <person name="Catcheside P."/>
            <person name="Chovatia M."/>
            <person name="Cooper J."/>
            <person name="Damon W."/>
            <person name="Desjardin D."/>
            <person name="Finy P."/>
            <person name="Geml J."/>
            <person name="Haridas S."/>
            <person name="Hughes K."/>
            <person name="Justo A."/>
            <person name="Karasinski D."/>
            <person name="Kautmanova I."/>
            <person name="Kiss B."/>
            <person name="Kocsube S."/>
            <person name="Kotiranta H."/>
            <person name="LaButti K.M."/>
            <person name="Lechner B.E."/>
            <person name="Liimatainen K."/>
            <person name="Lipzen A."/>
            <person name="Lukacs Z."/>
            <person name="Mihaltcheva S."/>
            <person name="Morgado L.N."/>
            <person name="Niskanen T."/>
            <person name="Noordeloos M.E."/>
            <person name="Ohm R.A."/>
            <person name="Ortiz-Santana B."/>
            <person name="Ovrebo C."/>
            <person name="Racz N."/>
            <person name="Riley R."/>
            <person name="Savchenko A."/>
            <person name="Shiryaev A."/>
            <person name="Soop K."/>
            <person name="Spirin V."/>
            <person name="Szebenyi C."/>
            <person name="Tomsovsky M."/>
            <person name="Tulloss R.E."/>
            <person name="Uehling J."/>
            <person name="Grigoriev I.V."/>
            <person name="Vagvolgyi C."/>
            <person name="Papp T."/>
            <person name="Martin F.M."/>
            <person name="Miettinen O."/>
            <person name="Hibbett D.S."/>
            <person name="Nagy L.G."/>
        </authorList>
    </citation>
    <scope>NUCLEOTIDE SEQUENCE [LARGE SCALE GENOMIC DNA]</scope>
    <source>
        <strain evidence="1 2">FP101781</strain>
    </source>
</reference>
<evidence type="ECO:0000313" key="1">
    <source>
        <dbReference type="EMBL" id="TEB36774.1"/>
    </source>
</evidence>
<gene>
    <name evidence="1" type="ORF">FA13DRAFT_1893569</name>
</gene>
<dbReference type="Proteomes" id="UP000298030">
    <property type="component" value="Unassembled WGS sequence"/>
</dbReference>
<dbReference type="AlphaFoldDB" id="A0A4Y7TS71"/>
<sequence>MAEFSSIGVWIKFPGGPSRGNEIVPATHGNGQMFVSKYPDEVEHIFKTDVLAVGGNRLAAAVDAHEMPDPSEGYPLGYTIAFWSSLLIHAHSALGSAFLSVAKAGWIDERHRDRTQQCFTHATMYYTNAAMLCPPDDANHMLLLLQRLECLCHQYRPLSETLPVCSRIQKAALKALEIWTPPHEGGTALINNAAQVEQFQEWCEKEMKGGRMTMNKLQEKFIIPVGTVYDNIDQVSIHSRL</sequence>
<keyword evidence="2" id="KW-1185">Reference proteome</keyword>
<accession>A0A4Y7TS71</accession>
<dbReference type="EMBL" id="QPFP01000005">
    <property type="protein sequence ID" value="TEB36774.1"/>
    <property type="molecule type" value="Genomic_DNA"/>
</dbReference>
<evidence type="ECO:0008006" key="3">
    <source>
        <dbReference type="Google" id="ProtNLM"/>
    </source>
</evidence>
<proteinExistence type="predicted"/>
<organism evidence="1 2">
    <name type="scientific">Coprinellus micaceus</name>
    <name type="common">Glistening ink-cap mushroom</name>
    <name type="synonym">Coprinus micaceus</name>
    <dbReference type="NCBI Taxonomy" id="71717"/>
    <lineage>
        <taxon>Eukaryota</taxon>
        <taxon>Fungi</taxon>
        <taxon>Dikarya</taxon>
        <taxon>Basidiomycota</taxon>
        <taxon>Agaricomycotina</taxon>
        <taxon>Agaricomycetes</taxon>
        <taxon>Agaricomycetidae</taxon>
        <taxon>Agaricales</taxon>
        <taxon>Agaricineae</taxon>
        <taxon>Psathyrellaceae</taxon>
        <taxon>Coprinellus</taxon>
    </lineage>
</organism>
<evidence type="ECO:0000313" key="2">
    <source>
        <dbReference type="Proteomes" id="UP000298030"/>
    </source>
</evidence>
<name>A0A4Y7TS71_COPMI</name>
<protein>
    <recommendedName>
        <fullName evidence="3">BRO1 domain-containing protein</fullName>
    </recommendedName>
</protein>